<dbReference type="GO" id="GO:0005506">
    <property type="term" value="F:iron ion binding"/>
    <property type="evidence" value="ECO:0007669"/>
    <property type="project" value="InterPro"/>
</dbReference>
<dbReference type="InterPro" id="IPR001128">
    <property type="entry name" value="Cyt_P450"/>
</dbReference>
<dbReference type="GO" id="GO:0020037">
    <property type="term" value="F:heme binding"/>
    <property type="evidence" value="ECO:0007669"/>
    <property type="project" value="InterPro"/>
</dbReference>
<dbReference type="STRING" id="230819.A0A5C3L596"/>
<evidence type="ECO:0000256" key="7">
    <source>
        <dbReference type="ARBA" id="ARBA00023004"/>
    </source>
</evidence>
<dbReference type="GO" id="GO:0004497">
    <property type="term" value="F:monooxygenase activity"/>
    <property type="evidence" value="ECO:0007669"/>
    <property type="project" value="UniProtKB-KW"/>
</dbReference>
<accession>A0A5C3L596</accession>
<keyword evidence="5" id="KW-0479">Metal-binding</keyword>
<evidence type="ECO:0000313" key="11">
    <source>
        <dbReference type="Proteomes" id="UP000307440"/>
    </source>
</evidence>
<keyword evidence="7" id="KW-0408">Iron</keyword>
<protein>
    <submittedName>
        <fullName evidence="10">Cytochrome P450</fullName>
    </submittedName>
</protein>
<sequence length="454" mass="51702">MIGLAGSALVLTLSFFSMRRSPRRLPYPPGPRGYPVIGNILDLPTEFQFKAFHDLASKYGDMIYYTVLGQPILVLNSLKCIEDLLEKRSVLYSDRPKAPMLRDLMGWNEMLLCMDQGPQFRLYRKTFTHHFSQHALVLGAYGYHQRHLDEMHKLIGQLMQRPDDILLTLVRPYSATFMAQLIYSIDIKVNTEYATLIQSMVKSFEEAAIPGRFLVDRFPILRHIPHWLPGAKFQRFARESKQVWRDLQQLPFELVEERMKGTLSVPCIASEMIENLANLEGSALQEQRTVLLRTCAIAYTSGTDTTYAALKTFLYAMAAYPSIQSRAQHEIDTHLRTTPVSTGPSPNNNPDSAPGRLPAFTDKPHLPYLTATIKEVLRWISILPLAFPHVLSQNDEYEGYLIPKGTLVIPNSWAVQHNAQIYEDPFTFNPDRFLDPKRSGVLDPTGPAFGYGRR</sequence>
<evidence type="ECO:0000256" key="4">
    <source>
        <dbReference type="ARBA" id="ARBA00022617"/>
    </source>
</evidence>
<dbReference type="AlphaFoldDB" id="A0A5C3L596"/>
<evidence type="ECO:0000256" key="2">
    <source>
        <dbReference type="ARBA" id="ARBA00005179"/>
    </source>
</evidence>
<evidence type="ECO:0000256" key="9">
    <source>
        <dbReference type="SAM" id="MobiDB-lite"/>
    </source>
</evidence>
<dbReference type="OrthoDB" id="2789670at2759"/>
<dbReference type="SUPFAM" id="SSF48264">
    <property type="entry name" value="Cytochrome P450"/>
    <property type="match status" value="1"/>
</dbReference>
<dbReference type="GO" id="GO:0016705">
    <property type="term" value="F:oxidoreductase activity, acting on paired donors, with incorporation or reduction of molecular oxygen"/>
    <property type="evidence" value="ECO:0007669"/>
    <property type="project" value="InterPro"/>
</dbReference>
<proteinExistence type="inferred from homology"/>
<dbReference type="PANTHER" id="PTHR46300:SF7">
    <property type="entry name" value="P450, PUTATIVE (EUROFUNG)-RELATED"/>
    <property type="match status" value="1"/>
</dbReference>
<dbReference type="Proteomes" id="UP000307440">
    <property type="component" value="Unassembled WGS sequence"/>
</dbReference>
<gene>
    <name evidence="10" type="ORF">FA15DRAFT_719937</name>
</gene>
<comment type="cofactor">
    <cofactor evidence="1">
        <name>heme</name>
        <dbReference type="ChEBI" id="CHEBI:30413"/>
    </cofactor>
</comment>
<feature type="region of interest" description="Disordered" evidence="9">
    <location>
        <begin position="336"/>
        <end position="355"/>
    </location>
</feature>
<evidence type="ECO:0000256" key="3">
    <source>
        <dbReference type="ARBA" id="ARBA00010617"/>
    </source>
</evidence>
<comment type="pathway">
    <text evidence="2">Secondary metabolite biosynthesis.</text>
</comment>
<keyword evidence="4" id="KW-0349">Heme</keyword>
<keyword evidence="11" id="KW-1185">Reference proteome</keyword>
<evidence type="ECO:0000256" key="6">
    <source>
        <dbReference type="ARBA" id="ARBA00023002"/>
    </source>
</evidence>
<reference evidence="10 11" key="1">
    <citation type="journal article" date="2019" name="Nat. Ecol. Evol.">
        <title>Megaphylogeny resolves global patterns of mushroom evolution.</title>
        <authorList>
            <person name="Varga T."/>
            <person name="Krizsan K."/>
            <person name="Foldi C."/>
            <person name="Dima B."/>
            <person name="Sanchez-Garcia M."/>
            <person name="Sanchez-Ramirez S."/>
            <person name="Szollosi G.J."/>
            <person name="Szarkandi J.G."/>
            <person name="Papp V."/>
            <person name="Albert L."/>
            <person name="Andreopoulos W."/>
            <person name="Angelini C."/>
            <person name="Antonin V."/>
            <person name="Barry K.W."/>
            <person name="Bougher N.L."/>
            <person name="Buchanan P."/>
            <person name="Buyck B."/>
            <person name="Bense V."/>
            <person name="Catcheside P."/>
            <person name="Chovatia M."/>
            <person name="Cooper J."/>
            <person name="Damon W."/>
            <person name="Desjardin D."/>
            <person name="Finy P."/>
            <person name="Geml J."/>
            <person name="Haridas S."/>
            <person name="Hughes K."/>
            <person name="Justo A."/>
            <person name="Karasinski D."/>
            <person name="Kautmanova I."/>
            <person name="Kiss B."/>
            <person name="Kocsube S."/>
            <person name="Kotiranta H."/>
            <person name="LaButti K.M."/>
            <person name="Lechner B.E."/>
            <person name="Liimatainen K."/>
            <person name="Lipzen A."/>
            <person name="Lukacs Z."/>
            <person name="Mihaltcheva S."/>
            <person name="Morgado L.N."/>
            <person name="Niskanen T."/>
            <person name="Noordeloos M.E."/>
            <person name="Ohm R.A."/>
            <person name="Ortiz-Santana B."/>
            <person name="Ovrebo C."/>
            <person name="Racz N."/>
            <person name="Riley R."/>
            <person name="Savchenko A."/>
            <person name="Shiryaev A."/>
            <person name="Soop K."/>
            <person name="Spirin V."/>
            <person name="Szebenyi C."/>
            <person name="Tomsovsky M."/>
            <person name="Tulloss R.E."/>
            <person name="Uehling J."/>
            <person name="Grigoriev I.V."/>
            <person name="Vagvolgyi C."/>
            <person name="Papp T."/>
            <person name="Martin F.M."/>
            <person name="Miettinen O."/>
            <person name="Hibbett D.S."/>
            <person name="Nagy L.G."/>
        </authorList>
    </citation>
    <scope>NUCLEOTIDE SEQUENCE [LARGE SCALE GENOMIC DNA]</scope>
    <source>
        <strain evidence="10 11">CBS 121175</strain>
    </source>
</reference>
<evidence type="ECO:0000256" key="1">
    <source>
        <dbReference type="ARBA" id="ARBA00001971"/>
    </source>
</evidence>
<evidence type="ECO:0000256" key="5">
    <source>
        <dbReference type="ARBA" id="ARBA00022723"/>
    </source>
</evidence>
<feature type="compositionally biased region" description="Polar residues" evidence="9">
    <location>
        <begin position="336"/>
        <end position="351"/>
    </location>
</feature>
<keyword evidence="8" id="KW-0503">Monooxygenase</keyword>
<organism evidence="10 11">
    <name type="scientific">Coprinopsis marcescibilis</name>
    <name type="common">Agaric fungus</name>
    <name type="synonym">Psathyrella marcescibilis</name>
    <dbReference type="NCBI Taxonomy" id="230819"/>
    <lineage>
        <taxon>Eukaryota</taxon>
        <taxon>Fungi</taxon>
        <taxon>Dikarya</taxon>
        <taxon>Basidiomycota</taxon>
        <taxon>Agaricomycotina</taxon>
        <taxon>Agaricomycetes</taxon>
        <taxon>Agaricomycetidae</taxon>
        <taxon>Agaricales</taxon>
        <taxon>Agaricineae</taxon>
        <taxon>Psathyrellaceae</taxon>
        <taxon>Coprinopsis</taxon>
    </lineage>
</organism>
<evidence type="ECO:0000256" key="8">
    <source>
        <dbReference type="ARBA" id="ARBA00023033"/>
    </source>
</evidence>
<dbReference type="PANTHER" id="PTHR46300">
    <property type="entry name" value="P450, PUTATIVE (EUROFUNG)-RELATED-RELATED"/>
    <property type="match status" value="1"/>
</dbReference>
<dbReference type="Pfam" id="PF00067">
    <property type="entry name" value="p450"/>
    <property type="match status" value="1"/>
</dbReference>
<keyword evidence="6" id="KW-0560">Oxidoreductase</keyword>
<evidence type="ECO:0000313" key="10">
    <source>
        <dbReference type="EMBL" id="TFK27920.1"/>
    </source>
</evidence>
<dbReference type="InterPro" id="IPR050364">
    <property type="entry name" value="Cytochrome_P450_fung"/>
</dbReference>
<name>A0A5C3L596_COPMA</name>
<dbReference type="InterPro" id="IPR002401">
    <property type="entry name" value="Cyt_P450_E_grp-I"/>
</dbReference>
<dbReference type="InterPro" id="IPR036396">
    <property type="entry name" value="Cyt_P450_sf"/>
</dbReference>
<dbReference type="PRINTS" id="PR00463">
    <property type="entry name" value="EP450I"/>
</dbReference>
<dbReference type="EMBL" id="ML210160">
    <property type="protein sequence ID" value="TFK27920.1"/>
    <property type="molecule type" value="Genomic_DNA"/>
</dbReference>
<comment type="similarity">
    <text evidence="3">Belongs to the cytochrome P450 family.</text>
</comment>
<dbReference type="Gene3D" id="1.10.630.10">
    <property type="entry name" value="Cytochrome P450"/>
    <property type="match status" value="1"/>
</dbReference>